<evidence type="ECO:0000313" key="9">
    <source>
        <dbReference type="Proteomes" id="UP000427716"/>
    </source>
</evidence>
<name>A0A6I6D345_9GAMM</name>
<evidence type="ECO:0000259" key="7">
    <source>
        <dbReference type="PROSITE" id="PS50887"/>
    </source>
</evidence>
<dbReference type="SUPFAM" id="SSF55785">
    <property type="entry name" value="PYP-like sensor domain (PAS domain)"/>
    <property type="match status" value="2"/>
</dbReference>
<dbReference type="Gene3D" id="3.40.190.10">
    <property type="entry name" value="Periplasmic binding protein-like II"/>
    <property type="match status" value="2"/>
</dbReference>
<dbReference type="PROSITE" id="PS50883">
    <property type="entry name" value="EAL"/>
    <property type="match status" value="1"/>
</dbReference>
<evidence type="ECO:0000256" key="3">
    <source>
        <dbReference type="SAM" id="Phobius"/>
    </source>
</evidence>
<dbReference type="SMART" id="SM00086">
    <property type="entry name" value="PAC"/>
    <property type="match status" value="2"/>
</dbReference>
<dbReference type="PROSITE" id="PS50113">
    <property type="entry name" value="PAC"/>
    <property type="match status" value="1"/>
</dbReference>
<dbReference type="KEGG" id="ghl:GM160_01950"/>
<feature type="domain" description="PAS" evidence="4">
    <location>
        <begin position="436"/>
        <end position="505"/>
    </location>
</feature>
<evidence type="ECO:0000256" key="1">
    <source>
        <dbReference type="ARBA" id="ARBA00012282"/>
    </source>
</evidence>
<evidence type="ECO:0000259" key="5">
    <source>
        <dbReference type="PROSITE" id="PS50113"/>
    </source>
</evidence>
<proteinExistence type="predicted"/>
<dbReference type="Gene3D" id="3.20.20.450">
    <property type="entry name" value="EAL domain"/>
    <property type="match status" value="1"/>
</dbReference>
<dbReference type="PANTHER" id="PTHR44757:SF2">
    <property type="entry name" value="BIOFILM ARCHITECTURE MAINTENANCE PROTEIN MBAA"/>
    <property type="match status" value="1"/>
</dbReference>
<dbReference type="InterPro" id="IPR001610">
    <property type="entry name" value="PAC"/>
</dbReference>
<dbReference type="PROSITE" id="PS50887">
    <property type="entry name" value="GGDEF"/>
    <property type="match status" value="1"/>
</dbReference>
<dbReference type="Pfam" id="PF00563">
    <property type="entry name" value="EAL"/>
    <property type="match status" value="1"/>
</dbReference>
<dbReference type="Gene3D" id="3.30.450.20">
    <property type="entry name" value="PAS domain"/>
    <property type="match status" value="2"/>
</dbReference>
<keyword evidence="9" id="KW-1185">Reference proteome</keyword>
<dbReference type="SUPFAM" id="SSF55073">
    <property type="entry name" value="Nucleotide cyclase"/>
    <property type="match status" value="1"/>
</dbReference>
<dbReference type="Pfam" id="PF00990">
    <property type="entry name" value="GGDEF"/>
    <property type="match status" value="1"/>
</dbReference>
<dbReference type="CDD" id="cd00130">
    <property type="entry name" value="PAS"/>
    <property type="match status" value="2"/>
</dbReference>
<feature type="domain" description="PAC" evidence="5">
    <location>
        <begin position="387"/>
        <end position="439"/>
    </location>
</feature>
<dbReference type="SMART" id="SM00267">
    <property type="entry name" value="GGDEF"/>
    <property type="match status" value="1"/>
</dbReference>
<reference evidence="8 9" key="1">
    <citation type="submission" date="2019-11" db="EMBL/GenBank/DDBJ databases">
        <authorList>
            <person name="Zhang J."/>
            <person name="Sun C."/>
        </authorList>
    </citation>
    <scope>NUCLEOTIDE SEQUENCE [LARGE SCALE GENOMIC DNA]</scope>
    <source>
        <strain evidence="9">sp2</strain>
    </source>
</reference>
<evidence type="ECO:0000313" key="8">
    <source>
        <dbReference type="EMBL" id="QGT77751.1"/>
    </source>
</evidence>
<dbReference type="InterPro" id="IPR001638">
    <property type="entry name" value="Solute-binding_3/MltF_N"/>
</dbReference>
<dbReference type="InterPro" id="IPR043128">
    <property type="entry name" value="Rev_trsase/Diguanyl_cyclase"/>
</dbReference>
<dbReference type="Pfam" id="PF00497">
    <property type="entry name" value="SBP_bac_3"/>
    <property type="match status" value="1"/>
</dbReference>
<dbReference type="AlphaFoldDB" id="A0A6I6D345"/>
<dbReference type="PROSITE" id="PS50112">
    <property type="entry name" value="PAS"/>
    <property type="match status" value="2"/>
</dbReference>
<dbReference type="SMART" id="SM00091">
    <property type="entry name" value="PAS"/>
    <property type="match status" value="2"/>
</dbReference>
<dbReference type="CDD" id="cd01949">
    <property type="entry name" value="GGDEF"/>
    <property type="match status" value="1"/>
</dbReference>
<dbReference type="CDD" id="cd01948">
    <property type="entry name" value="EAL"/>
    <property type="match status" value="1"/>
</dbReference>
<feature type="domain" description="EAL" evidence="6">
    <location>
        <begin position="731"/>
        <end position="983"/>
    </location>
</feature>
<dbReference type="Proteomes" id="UP000427716">
    <property type="component" value="Chromosome"/>
</dbReference>
<gene>
    <name evidence="8" type="ORF">GM160_01950</name>
</gene>
<dbReference type="InterPro" id="IPR013655">
    <property type="entry name" value="PAS_fold_3"/>
</dbReference>
<keyword evidence="2" id="KW-0973">c-di-GMP</keyword>
<dbReference type="EC" id="3.1.4.52" evidence="1"/>
<dbReference type="InterPro" id="IPR052155">
    <property type="entry name" value="Biofilm_reg_signaling"/>
</dbReference>
<feature type="transmembrane region" description="Helical" evidence="3">
    <location>
        <begin position="271"/>
        <end position="293"/>
    </location>
</feature>
<keyword evidence="3" id="KW-0812">Transmembrane</keyword>
<dbReference type="InterPro" id="IPR035965">
    <property type="entry name" value="PAS-like_dom_sf"/>
</dbReference>
<keyword evidence="3" id="KW-1133">Transmembrane helix</keyword>
<feature type="domain" description="PAS" evidence="4">
    <location>
        <begin position="347"/>
        <end position="383"/>
    </location>
</feature>
<dbReference type="Pfam" id="PF08447">
    <property type="entry name" value="PAS_3"/>
    <property type="match status" value="1"/>
</dbReference>
<accession>A0A6I6D345</accession>
<dbReference type="InterPro" id="IPR029787">
    <property type="entry name" value="Nucleotide_cyclase"/>
</dbReference>
<evidence type="ECO:0000259" key="6">
    <source>
        <dbReference type="PROSITE" id="PS50883"/>
    </source>
</evidence>
<dbReference type="PANTHER" id="PTHR44757">
    <property type="entry name" value="DIGUANYLATE CYCLASE DGCP"/>
    <property type="match status" value="1"/>
</dbReference>
<dbReference type="NCBIfam" id="TIGR00254">
    <property type="entry name" value="GGDEF"/>
    <property type="match status" value="1"/>
</dbReference>
<sequence>MPLSGYGINRLFYGGLGRAMRRLAWALALSLLATAVSAREVTVGLYENDPKVFRDEAGQPAGIFVDLIERIAVAEGWTLSFEDCAWGDCLDRAAQGQIDLMPDVAISEAREARLDFHALPALHSWSQVYRRPDLQVRSILDLDNRRIALLEGSIQQSRIEVLLDEFGVDFEPLVVEDFHAAFAAVADGRADVAVVNHLFGSRYHDEYALERTPVVMEPARLFFATGEGRNPELLAAIDRHLSSWQADGDSVYFDILERWLGERPRVLVPGWVAWLVGVGGALLFLALGVAFWLRRTVVNRGRRLAETRRELETAYEVIEASPVVLFRWRLAPGWPVAFVSGNVSRWGYTAEEFLEGRRHFADIVHPDDLARISAEVEERLAAGATAYRQEYRILHADGTSRWVGDLTHVFRDEHGQVERIEGVVTDITEQREGERRQREAAAVLENTLEGVIITDADERIVMVNRAFQSLTGYTEDEVLGQPVTLLDAEHATSPWSTIRTALATSGHWQGELTSRRKNGEIFPELRAISRVVGPAGEDDHVVHLFTDMSRLRATEARLDFLARHDALTDLPNRALLLSHLHERVASADVAALGLLLIDLDRFRDVNDSYGHHVGDTLLRQAAQRLESLLEGRCLARLGGDEFAVLAENLGRTDLAGLAETIIEVLSRPWRLDNGTEVRLGASIGITCYPDFGRSPEALLQQADASVYRAKAEGRGGFRFFDDSLTASARHRIEMETRLRRAIEAGELELHYQPQVEIASGRIIGAEALVRWRDGERGLVPPDAFIPVAEQTGMIGLLGEWVLREACRQGREWRDAGLAVPRLAVNLSARQLHDESLVERVRAVLDETGYPPDRLELELTESALMHQQERSVRVLRALRRLGLHLAIDDFGTGYSSLAYLRQFPIDVLKIDKRFVDDLAENNDDREIAGAILAMGHALRLSVIAEGVETEAQLAFLRANGCDTYQGYLFSPPLPPAAFARLLAE</sequence>
<dbReference type="InterPro" id="IPR000700">
    <property type="entry name" value="PAS-assoc_C"/>
</dbReference>
<dbReference type="FunFam" id="3.20.20.450:FF:000001">
    <property type="entry name" value="Cyclic di-GMP phosphodiesterase yahA"/>
    <property type="match status" value="1"/>
</dbReference>
<organism evidence="8 9">
    <name type="scientific">Guyparkeria halophila</name>
    <dbReference type="NCBI Taxonomy" id="47960"/>
    <lineage>
        <taxon>Bacteria</taxon>
        <taxon>Pseudomonadati</taxon>
        <taxon>Pseudomonadota</taxon>
        <taxon>Gammaproteobacteria</taxon>
        <taxon>Chromatiales</taxon>
        <taxon>Thioalkalibacteraceae</taxon>
        <taxon>Guyparkeria</taxon>
    </lineage>
</organism>
<dbReference type="SMART" id="SM00062">
    <property type="entry name" value="PBPb"/>
    <property type="match status" value="1"/>
</dbReference>
<dbReference type="SUPFAM" id="SSF141868">
    <property type="entry name" value="EAL domain-like"/>
    <property type="match status" value="1"/>
</dbReference>
<dbReference type="SUPFAM" id="SSF53850">
    <property type="entry name" value="Periplasmic binding protein-like II"/>
    <property type="match status" value="1"/>
</dbReference>
<dbReference type="InterPro" id="IPR000014">
    <property type="entry name" value="PAS"/>
</dbReference>
<dbReference type="SMART" id="SM00052">
    <property type="entry name" value="EAL"/>
    <property type="match status" value="1"/>
</dbReference>
<dbReference type="NCBIfam" id="TIGR00229">
    <property type="entry name" value="sensory_box"/>
    <property type="match status" value="2"/>
</dbReference>
<evidence type="ECO:0000256" key="2">
    <source>
        <dbReference type="ARBA" id="ARBA00022636"/>
    </source>
</evidence>
<evidence type="ECO:0000259" key="4">
    <source>
        <dbReference type="PROSITE" id="PS50112"/>
    </source>
</evidence>
<dbReference type="InterPro" id="IPR000160">
    <property type="entry name" value="GGDEF_dom"/>
</dbReference>
<feature type="domain" description="GGDEF" evidence="7">
    <location>
        <begin position="590"/>
        <end position="722"/>
    </location>
</feature>
<keyword evidence="3" id="KW-0472">Membrane</keyword>
<protein>
    <recommendedName>
        <fullName evidence="1">cyclic-guanylate-specific phosphodiesterase</fullName>
        <ecNumber evidence="1">3.1.4.52</ecNumber>
    </recommendedName>
</protein>
<dbReference type="InterPro" id="IPR001633">
    <property type="entry name" value="EAL_dom"/>
</dbReference>
<dbReference type="Gene3D" id="3.30.70.270">
    <property type="match status" value="1"/>
</dbReference>
<dbReference type="EMBL" id="CP046415">
    <property type="protein sequence ID" value="QGT77751.1"/>
    <property type="molecule type" value="Genomic_DNA"/>
</dbReference>
<dbReference type="InterPro" id="IPR035919">
    <property type="entry name" value="EAL_sf"/>
</dbReference>
<dbReference type="Pfam" id="PF13426">
    <property type="entry name" value="PAS_9"/>
    <property type="match status" value="1"/>
</dbReference>
<dbReference type="GO" id="GO:0071111">
    <property type="term" value="F:cyclic-guanylate-specific phosphodiesterase activity"/>
    <property type="evidence" value="ECO:0007669"/>
    <property type="project" value="UniProtKB-EC"/>
</dbReference>